<dbReference type="PANTHER" id="PTHR21148">
    <property type="entry name" value="THIOREDOXIN DOMAIN-CONTAINING PROTEIN 9"/>
    <property type="match status" value="1"/>
</dbReference>
<name>A0AAW1CM69_9HEMI</name>
<evidence type="ECO:0000256" key="2">
    <source>
        <dbReference type="SAM" id="Coils"/>
    </source>
</evidence>
<reference evidence="4 5" key="1">
    <citation type="submission" date="2022-12" db="EMBL/GenBank/DDBJ databases">
        <title>Chromosome-level genome assembly of true bugs.</title>
        <authorList>
            <person name="Ma L."/>
            <person name="Li H."/>
        </authorList>
    </citation>
    <scope>NUCLEOTIDE SEQUENCE [LARGE SCALE GENOMIC DNA]</scope>
    <source>
        <strain evidence="4">Lab_2022b</strain>
    </source>
</reference>
<evidence type="ECO:0000259" key="3">
    <source>
        <dbReference type="Pfam" id="PF00085"/>
    </source>
</evidence>
<dbReference type="EMBL" id="JAPXFL010000015">
    <property type="protein sequence ID" value="KAK9497355.1"/>
    <property type="molecule type" value="Genomic_DNA"/>
</dbReference>
<evidence type="ECO:0000313" key="4">
    <source>
        <dbReference type="EMBL" id="KAK9497355.1"/>
    </source>
</evidence>
<gene>
    <name evidence="4" type="ORF">O3M35_004688</name>
</gene>
<keyword evidence="2" id="KW-0175">Coiled coil</keyword>
<accession>A0AAW1CM69</accession>
<dbReference type="SUPFAM" id="SSF52833">
    <property type="entry name" value="Thioredoxin-like"/>
    <property type="match status" value="1"/>
</dbReference>
<dbReference type="InterPro" id="IPR013766">
    <property type="entry name" value="Thioredoxin_domain"/>
</dbReference>
<sequence length="212" mass="24747">MSSNEQCEALVKNALNQIENHIDSELERFNDLESIRKERLKAMKKEAEEQKNWFANDHGTYYEVEEKQFFEICKKSKDVVIHFFNNSELCKIFDHHLLILAKKHFETRFIKINSEKAPFLKDRLVIKTIPTILLIKDNKSVGKIVGLSRLDNTKEFGTNLLEWRLAQYQVIRYDGDLSTPPGNQRKETQFLFGKKCSIRQGGAADDDDFSDD</sequence>
<feature type="coiled-coil region" evidence="2">
    <location>
        <begin position="4"/>
        <end position="57"/>
    </location>
</feature>
<keyword evidence="5" id="KW-1185">Reference proteome</keyword>
<organism evidence="4 5">
    <name type="scientific">Rhynocoris fuscipes</name>
    <dbReference type="NCBI Taxonomy" id="488301"/>
    <lineage>
        <taxon>Eukaryota</taxon>
        <taxon>Metazoa</taxon>
        <taxon>Ecdysozoa</taxon>
        <taxon>Arthropoda</taxon>
        <taxon>Hexapoda</taxon>
        <taxon>Insecta</taxon>
        <taxon>Pterygota</taxon>
        <taxon>Neoptera</taxon>
        <taxon>Paraneoptera</taxon>
        <taxon>Hemiptera</taxon>
        <taxon>Heteroptera</taxon>
        <taxon>Panheteroptera</taxon>
        <taxon>Cimicomorpha</taxon>
        <taxon>Reduviidae</taxon>
        <taxon>Harpactorinae</taxon>
        <taxon>Harpactorini</taxon>
        <taxon>Rhynocoris</taxon>
    </lineage>
</organism>
<dbReference type="AlphaFoldDB" id="A0AAW1CM69"/>
<comment type="caution">
    <text evidence="4">The sequence shown here is derived from an EMBL/GenBank/DDBJ whole genome shotgun (WGS) entry which is preliminary data.</text>
</comment>
<evidence type="ECO:0000313" key="5">
    <source>
        <dbReference type="Proteomes" id="UP001461498"/>
    </source>
</evidence>
<dbReference type="Proteomes" id="UP001461498">
    <property type="component" value="Unassembled WGS sequence"/>
</dbReference>
<feature type="domain" description="Thioredoxin" evidence="3">
    <location>
        <begin position="63"/>
        <end position="151"/>
    </location>
</feature>
<proteinExistence type="predicted"/>
<protein>
    <recommendedName>
        <fullName evidence="1">Thioredoxin domain-containing protein 9</fullName>
    </recommendedName>
</protein>
<dbReference type="Gene3D" id="3.40.30.10">
    <property type="entry name" value="Glutaredoxin"/>
    <property type="match status" value="1"/>
</dbReference>
<dbReference type="Pfam" id="PF00085">
    <property type="entry name" value="Thioredoxin"/>
    <property type="match status" value="1"/>
</dbReference>
<evidence type="ECO:0000256" key="1">
    <source>
        <dbReference type="ARBA" id="ARBA00026148"/>
    </source>
</evidence>
<dbReference type="InterPro" id="IPR036249">
    <property type="entry name" value="Thioredoxin-like_sf"/>
</dbReference>